<dbReference type="PANTHER" id="PTHR37169">
    <property type="entry name" value="CRISPR SYSTEM ENDORIBONUCLEASE CSX1-RELATED"/>
    <property type="match status" value="1"/>
</dbReference>
<feature type="domain" description="CRISPR system endoribonuclease Csx1-like HEPN" evidence="1">
    <location>
        <begin position="393"/>
        <end position="448"/>
    </location>
</feature>
<evidence type="ECO:0000313" key="4">
    <source>
        <dbReference type="Proteomes" id="UP000671862"/>
    </source>
</evidence>
<name>A0ABX7S872_9BACT</name>
<feature type="domain" description="CRISPR system endoribonuclease Csx1 CARF" evidence="2">
    <location>
        <begin position="3"/>
        <end position="183"/>
    </location>
</feature>
<keyword evidence="4" id="KW-1185">Reference proteome</keyword>
<reference evidence="3 4" key="1">
    <citation type="submission" date="2021-03" db="EMBL/GenBank/DDBJ databases">
        <title>Thermosipho ferrireducens sp.nov., an anaerobic thermophilic iron-reducing bacterium isolated from a deep-sea hydrothermal sulfide deposits.</title>
        <authorList>
            <person name="Zeng X."/>
            <person name="Chen Y."/>
            <person name="Shao Z."/>
        </authorList>
    </citation>
    <scope>NUCLEOTIDE SEQUENCE [LARGE SCALE GENOMIC DNA]</scope>
    <source>
        <strain evidence="3 4">JL129W03</strain>
    </source>
</reference>
<dbReference type="InterPro" id="IPR010171">
    <property type="entry name" value="CRISPR_Csx1"/>
</dbReference>
<evidence type="ECO:0000259" key="2">
    <source>
        <dbReference type="Pfam" id="PF22230"/>
    </source>
</evidence>
<dbReference type="Proteomes" id="UP000671862">
    <property type="component" value="Chromosome"/>
</dbReference>
<dbReference type="NCBIfam" id="TIGR01897">
    <property type="entry name" value="cas_MJ1666"/>
    <property type="match status" value="1"/>
</dbReference>
<protein>
    <submittedName>
        <fullName evidence="3">TIGR01897 family CRISPR-associated protein</fullName>
    </submittedName>
</protein>
<dbReference type="EMBL" id="CP071446">
    <property type="protein sequence ID" value="QTA38794.1"/>
    <property type="molecule type" value="Genomic_DNA"/>
</dbReference>
<proteinExistence type="predicted"/>
<gene>
    <name evidence="3" type="ORF">JYK00_04610</name>
</gene>
<dbReference type="InterPro" id="IPR053857">
    <property type="entry name" value="Csx1_CARF"/>
</dbReference>
<dbReference type="Pfam" id="PF22230">
    <property type="entry name" value="Csx1_CARF"/>
    <property type="match status" value="1"/>
</dbReference>
<evidence type="ECO:0000313" key="3">
    <source>
        <dbReference type="EMBL" id="QTA38794.1"/>
    </source>
</evidence>
<evidence type="ECO:0000259" key="1">
    <source>
        <dbReference type="Pfam" id="PF09455"/>
    </source>
</evidence>
<dbReference type="RefSeq" id="WP_207567511.1">
    <property type="nucleotide sequence ID" value="NZ_CP071446.1"/>
</dbReference>
<dbReference type="InterPro" id="IPR019016">
    <property type="entry name" value="Csx1-like_HEPN"/>
</dbReference>
<organism evidence="3 4">
    <name type="scientific">Thermosipho ferrireducens</name>
    <dbReference type="NCBI Taxonomy" id="2571116"/>
    <lineage>
        <taxon>Bacteria</taxon>
        <taxon>Thermotogati</taxon>
        <taxon>Thermotogota</taxon>
        <taxon>Thermotogae</taxon>
        <taxon>Thermotogales</taxon>
        <taxon>Fervidobacteriaceae</taxon>
        <taxon>Thermosipho</taxon>
    </lineage>
</organism>
<dbReference type="PANTHER" id="PTHR37169:SF1">
    <property type="entry name" value="CRISPR SYSTEM ENDORIBONUCLEASE CSX1"/>
    <property type="match status" value="1"/>
</dbReference>
<sequence>MNILICSLGNIRQYKEDIVYTIHHDDKEKNGHFLQKLLIDFFDISLTSIFLLDTLSKINNDYGEMCKELKKEYKEYFLKKANEKTDKKVNAQDVDVHIIPGVGVYQNCHFMGNVTDAYFLALYEMYKIFTSKEIIKSKELKVIFDISLGINYQSNILYRALNEILGVIAYFKPVKLVVVNSEPVFSTNTPNIHIIEEKDIVQNVIFESEVKKRVSNPYSKLPKEMKIEVNKRVFSKLGEIIETRKEAVRNTLENSHLFLKSIYYGLPLLFIIVHKKIKYKGFIDQIINLFREFIEVKNNEEVCEVLRKLELSSGLKDIIFSQLFMEHFEELFGKIETEKILFSKLKEMINFIWKIKDNLGKSQVSSFLNKEIKELEKNFPYIKDGEEMIYDYNKIKMLAQGKNTEGFNKTENTKVKNSDFDEKRNFLAHSGMSSKTFKILKENSEVFIIPDVKKILGLAR</sequence>
<dbReference type="SUPFAM" id="SSF160980">
    <property type="entry name" value="SSO1389-like"/>
    <property type="match status" value="1"/>
</dbReference>
<dbReference type="InterPro" id="IPR052875">
    <property type="entry name" value="CRISPR_assoc_ribonuclease"/>
</dbReference>
<dbReference type="Gene3D" id="3.40.50.10640">
    <property type="entry name" value="SSO1389-like"/>
    <property type="match status" value="1"/>
</dbReference>
<dbReference type="Pfam" id="PF09455">
    <property type="entry name" value="Csx1_HEPN"/>
    <property type="match status" value="1"/>
</dbReference>
<accession>A0ABX7S872</accession>